<protein>
    <submittedName>
        <fullName evidence="1">Uncharacterized protein</fullName>
    </submittedName>
</protein>
<reference evidence="1 2" key="1">
    <citation type="journal article" date="2023" name="IMA Fungus">
        <title>Comparative genomic study of the Penicillium genus elucidates a diverse pangenome and 15 lateral gene transfer events.</title>
        <authorList>
            <person name="Petersen C."/>
            <person name="Sorensen T."/>
            <person name="Nielsen M.R."/>
            <person name="Sondergaard T.E."/>
            <person name="Sorensen J.L."/>
            <person name="Fitzpatrick D.A."/>
            <person name="Frisvad J.C."/>
            <person name="Nielsen K.L."/>
        </authorList>
    </citation>
    <scope>NUCLEOTIDE SEQUENCE [LARGE SCALE GENOMIC DNA]</scope>
    <source>
        <strain evidence="1 2">IBT 35679</strain>
    </source>
</reference>
<proteinExistence type="predicted"/>
<keyword evidence="2" id="KW-1185">Reference proteome</keyword>
<comment type="caution">
    <text evidence="1">The sequence shown here is derived from an EMBL/GenBank/DDBJ whole genome shotgun (WGS) entry which is preliminary data.</text>
</comment>
<dbReference type="AlphaFoldDB" id="A0AAD6GB76"/>
<evidence type="ECO:0000313" key="1">
    <source>
        <dbReference type="EMBL" id="KAJ5525847.1"/>
    </source>
</evidence>
<evidence type="ECO:0000313" key="2">
    <source>
        <dbReference type="Proteomes" id="UP001220324"/>
    </source>
</evidence>
<accession>A0AAD6GB76</accession>
<sequence length="222" mass="24470">MATDDSAPRILIICSCHESYFERRWDRLLPTLRSKATVEFLNNPDPDVTVQLLADEPMPSAILITDEGLYLNNHAHLWDAVFNCVRQGCTAIVMKYLGQFPSRGENLKPFFSQAGLPWEEGSYLRKISVINDAATGHDLATKLPTSYSQRALFVKNVACSDAWYMPDDDLETRVAGLSVDDVQGESPVALAHVGEGRLGYVGDFNAEEETDAVIVAMCGLLG</sequence>
<organism evidence="1 2">
    <name type="scientific">Penicillium frequentans</name>
    <dbReference type="NCBI Taxonomy" id="3151616"/>
    <lineage>
        <taxon>Eukaryota</taxon>
        <taxon>Fungi</taxon>
        <taxon>Dikarya</taxon>
        <taxon>Ascomycota</taxon>
        <taxon>Pezizomycotina</taxon>
        <taxon>Eurotiomycetes</taxon>
        <taxon>Eurotiomycetidae</taxon>
        <taxon>Eurotiales</taxon>
        <taxon>Aspergillaceae</taxon>
        <taxon>Penicillium</taxon>
    </lineage>
</organism>
<gene>
    <name evidence="1" type="ORF">N7494_012497</name>
</gene>
<dbReference type="Proteomes" id="UP001220324">
    <property type="component" value="Unassembled WGS sequence"/>
</dbReference>
<name>A0AAD6GB76_9EURO</name>
<dbReference type="EMBL" id="JAQIZZ010000008">
    <property type="protein sequence ID" value="KAJ5525847.1"/>
    <property type="molecule type" value="Genomic_DNA"/>
</dbReference>